<reference evidence="1" key="2">
    <citation type="submission" date="2025-09" db="UniProtKB">
        <authorList>
            <consortium name="Ensembl"/>
        </authorList>
    </citation>
    <scope>IDENTIFICATION</scope>
</reference>
<dbReference type="Proteomes" id="UP000694382">
    <property type="component" value="Unassembled WGS sequence"/>
</dbReference>
<protein>
    <submittedName>
        <fullName evidence="1">Uncharacterized protein</fullName>
    </submittedName>
</protein>
<sequence>MADCRTPLALSNQPELALVPAWVWGGILACQRFSGASPDSLEASRPQTYSTGLRWHYQTSPKLALVPAWVWEASCVARFSGASRQLRGQRPQTYTPGPFPGKQKSPVGTGASLGLGGILVCEVFREPVGHSGLGLGRHPA</sequence>
<keyword evidence="2" id="KW-1185">Reference proteome</keyword>
<evidence type="ECO:0000313" key="1">
    <source>
        <dbReference type="Ensembl" id="ENSCPVP00000024042.1"/>
    </source>
</evidence>
<dbReference type="Ensembl" id="ENSCPVT00000024562.1">
    <property type="protein sequence ID" value="ENSCPVP00000024042.1"/>
    <property type="gene ID" value="ENSCPVG00000017301.1"/>
</dbReference>
<evidence type="ECO:0000313" key="2">
    <source>
        <dbReference type="Proteomes" id="UP000694382"/>
    </source>
</evidence>
<dbReference type="AlphaFoldDB" id="A0A8U8AZ57"/>
<accession>A0A8U8AZ57</accession>
<reference evidence="1" key="1">
    <citation type="submission" date="2025-08" db="UniProtKB">
        <authorList>
            <consortium name="Ensembl"/>
        </authorList>
    </citation>
    <scope>IDENTIFICATION</scope>
</reference>
<organism evidence="1 2">
    <name type="scientific">Geospiza parvula</name>
    <name type="common">Small tree-finch</name>
    <name type="synonym">Camarhynchus parvulus</name>
    <dbReference type="NCBI Taxonomy" id="87175"/>
    <lineage>
        <taxon>Eukaryota</taxon>
        <taxon>Metazoa</taxon>
        <taxon>Chordata</taxon>
        <taxon>Craniata</taxon>
        <taxon>Vertebrata</taxon>
        <taxon>Euteleostomi</taxon>
        <taxon>Archelosauria</taxon>
        <taxon>Archosauria</taxon>
        <taxon>Dinosauria</taxon>
        <taxon>Saurischia</taxon>
        <taxon>Theropoda</taxon>
        <taxon>Coelurosauria</taxon>
        <taxon>Aves</taxon>
        <taxon>Neognathae</taxon>
        <taxon>Neoaves</taxon>
        <taxon>Telluraves</taxon>
        <taxon>Australaves</taxon>
        <taxon>Passeriformes</taxon>
        <taxon>Thraupidae</taxon>
        <taxon>Camarhynchus</taxon>
    </lineage>
</organism>
<name>A0A8U8AZ57_GEOPR</name>
<proteinExistence type="predicted"/>
<dbReference type="PROSITE" id="PS51257">
    <property type="entry name" value="PROKAR_LIPOPROTEIN"/>
    <property type="match status" value="1"/>
</dbReference>